<evidence type="ECO:0000313" key="3">
    <source>
        <dbReference type="Proteomes" id="UP001327560"/>
    </source>
</evidence>
<name>A0AAQ3Q5N9_9LILI</name>
<dbReference type="AlphaFoldDB" id="A0AAQ3Q5N9"/>
<evidence type="ECO:0000256" key="1">
    <source>
        <dbReference type="SAM" id="MobiDB-lite"/>
    </source>
</evidence>
<accession>A0AAQ3Q5N9</accession>
<evidence type="ECO:0000313" key="2">
    <source>
        <dbReference type="EMBL" id="WOK98663.1"/>
    </source>
</evidence>
<proteinExistence type="predicted"/>
<dbReference type="Proteomes" id="UP001327560">
    <property type="component" value="Chromosome 2"/>
</dbReference>
<protein>
    <submittedName>
        <fullName evidence="2">Uncharacterized protein</fullName>
    </submittedName>
</protein>
<organism evidence="2 3">
    <name type="scientific">Canna indica</name>
    <name type="common">Indian-shot</name>
    <dbReference type="NCBI Taxonomy" id="4628"/>
    <lineage>
        <taxon>Eukaryota</taxon>
        <taxon>Viridiplantae</taxon>
        <taxon>Streptophyta</taxon>
        <taxon>Embryophyta</taxon>
        <taxon>Tracheophyta</taxon>
        <taxon>Spermatophyta</taxon>
        <taxon>Magnoliopsida</taxon>
        <taxon>Liliopsida</taxon>
        <taxon>Zingiberales</taxon>
        <taxon>Cannaceae</taxon>
        <taxon>Canna</taxon>
    </lineage>
</organism>
<keyword evidence="3" id="KW-1185">Reference proteome</keyword>
<feature type="compositionally biased region" description="Low complexity" evidence="1">
    <location>
        <begin position="99"/>
        <end position="114"/>
    </location>
</feature>
<feature type="compositionally biased region" description="Acidic residues" evidence="1">
    <location>
        <begin position="84"/>
        <end position="98"/>
    </location>
</feature>
<sequence>MGKILWFCVLNDSVSFGVWYGEGVVLGRGDLLHPPARTTDDPRTSAATVLDDVSSAYPSSIHYYGGDDDDGASDKYSCSRVASGDDDYNEEDKDDDTADSSATSPTTSSIEEPSGSQVLGAADYKAYFMYFMVPKCVDACPKCSGTLLHLGRNGCV</sequence>
<dbReference type="EMBL" id="CP136891">
    <property type="protein sequence ID" value="WOK98663.1"/>
    <property type="molecule type" value="Genomic_DNA"/>
</dbReference>
<gene>
    <name evidence="2" type="ORF">Cni_G07375</name>
</gene>
<feature type="region of interest" description="Disordered" evidence="1">
    <location>
        <begin position="64"/>
        <end position="114"/>
    </location>
</feature>
<reference evidence="2 3" key="1">
    <citation type="submission" date="2023-10" db="EMBL/GenBank/DDBJ databases">
        <title>Chromosome-scale genome assembly provides insights into flower coloration mechanisms of Canna indica.</title>
        <authorList>
            <person name="Li C."/>
        </authorList>
    </citation>
    <scope>NUCLEOTIDE SEQUENCE [LARGE SCALE GENOMIC DNA]</scope>
    <source>
        <tissue evidence="2">Flower</tissue>
    </source>
</reference>